<dbReference type="EMBL" id="JACVVK020000630">
    <property type="protein sequence ID" value="KAK7461652.1"/>
    <property type="molecule type" value="Genomic_DNA"/>
</dbReference>
<accession>A0ABD0J6S8</accession>
<feature type="region of interest" description="Disordered" evidence="1">
    <location>
        <begin position="14"/>
        <end position="37"/>
    </location>
</feature>
<comment type="caution">
    <text evidence="2">The sequence shown here is derived from an EMBL/GenBank/DDBJ whole genome shotgun (WGS) entry which is preliminary data.</text>
</comment>
<evidence type="ECO:0000256" key="1">
    <source>
        <dbReference type="SAM" id="MobiDB-lite"/>
    </source>
</evidence>
<dbReference type="Proteomes" id="UP001519460">
    <property type="component" value="Unassembled WGS sequence"/>
</dbReference>
<organism evidence="2 3">
    <name type="scientific">Batillaria attramentaria</name>
    <dbReference type="NCBI Taxonomy" id="370345"/>
    <lineage>
        <taxon>Eukaryota</taxon>
        <taxon>Metazoa</taxon>
        <taxon>Spiralia</taxon>
        <taxon>Lophotrochozoa</taxon>
        <taxon>Mollusca</taxon>
        <taxon>Gastropoda</taxon>
        <taxon>Caenogastropoda</taxon>
        <taxon>Sorbeoconcha</taxon>
        <taxon>Cerithioidea</taxon>
        <taxon>Batillariidae</taxon>
        <taxon>Batillaria</taxon>
    </lineage>
</organism>
<evidence type="ECO:0000313" key="2">
    <source>
        <dbReference type="EMBL" id="KAK7461652.1"/>
    </source>
</evidence>
<sequence length="99" mass="10830">MWILDWIGEEITKQHKLAGDKKSRTAHGNASQAKDPVRIVPAYEARPRTLVNVIRPAVSGTEYHVHSMGHATRPGGHGTIKAPLSRRETPGGRKGFDNG</sequence>
<proteinExistence type="predicted"/>
<feature type="region of interest" description="Disordered" evidence="1">
    <location>
        <begin position="67"/>
        <end position="99"/>
    </location>
</feature>
<gene>
    <name evidence="2" type="ORF">BaRGS_00038601</name>
</gene>
<evidence type="ECO:0000313" key="3">
    <source>
        <dbReference type="Proteomes" id="UP001519460"/>
    </source>
</evidence>
<dbReference type="AlphaFoldDB" id="A0ABD0J6S8"/>
<keyword evidence="3" id="KW-1185">Reference proteome</keyword>
<feature type="compositionally biased region" description="Basic and acidic residues" evidence="1">
    <location>
        <begin position="85"/>
        <end position="99"/>
    </location>
</feature>
<protein>
    <submittedName>
        <fullName evidence="2">Uncharacterized protein</fullName>
    </submittedName>
</protein>
<reference evidence="2 3" key="1">
    <citation type="journal article" date="2023" name="Sci. Data">
        <title>Genome assembly of the Korean intertidal mud-creeper Batillaria attramentaria.</title>
        <authorList>
            <person name="Patra A.K."/>
            <person name="Ho P.T."/>
            <person name="Jun S."/>
            <person name="Lee S.J."/>
            <person name="Kim Y."/>
            <person name="Won Y.J."/>
        </authorList>
    </citation>
    <scope>NUCLEOTIDE SEQUENCE [LARGE SCALE GENOMIC DNA]</scope>
    <source>
        <strain evidence="2">Wonlab-2016</strain>
    </source>
</reference>
<feature type="compositionally biased region" description="Basic and acidic residues" evidence="1">
    <location>
        <begin position="14"/>
        <end position="23"/>
    </location>
</feature>
<name>A0ABD0J6S8_9CAEN</name>